<protein>
    <submittedName>
        <fullName evidence="5">Haloacid dehalogenase</fullName>
    </submittedName>
</protein>
<gene>
    <name evidence="5" type="ORF">GCM10011396_36960</name>
</gene>
<dbReference type="GO" id="GO:0003824">
    <property type="term" value="F:catalytic activity"/>
    <property type="evidence" value="ECO:0007669"/>
    <property type="project" value="UniProtKB-ARBA"/>
</dbReference>
<keyword evidence="4" id="KW-0460">Magnesium</keyword>
<proteinExistence type="inferred from homology"/>
<dbReference type="InterPro" id="IPR036412">
    <property type="entry name" value="HAD-like_sf"/>
</dbReference>
<evidence type="ECO:0000256" key="2">
    <source>
        <dbReference type="ARBA" id="ARBA00006171"/>
    </source>
</evidence>
<dbReference type="InterPro" id="IPR023198">
    <property type="entry name" value="PGP-like_dom2"/>
</dbReference>
<dbReference type="EMBL" id="BMED01000004">
    <property type="protein sequence ID" value="GGC86279.1"/>
    <property type="molecule type" value="Genomic_DNA"/>
</dbReference>
<dbReference type="Gene3D" id="3.40.50.1000">
    <property type="entry name" value="HAD superfamily/HAD-like"/>
    <property type="match status" value="1"/>
</dbReference>
<dbReference type="SFLD" id="SFLDG01135">
    <property type="entry name" value="C1.5.6:_HAD__Beta-PGM__Phospha"/>
    <property type="match status" value="1"/>
</dbReference>
<dbReference type="Proteomes" id="UP000637423">
    <property type="component" value="Unassembled WGS sequence"/>
</dbReference>
<dbReference type="InterPro" id="IPR023214">
    <property type="entry name" value="HAD_sf"/>
</dbReference>
<dbReference type="Pfam" id="PF00702">
    <property type="entry name" value="Hydrolase"/>
    <property type="match status" value="1"/>
</dbReference>
<keyword evidence="6" id="KW-1185">Reference proteome</keyword>
<reference evidence="5" key="2">
    <citation type="submission" date="2020-09" db="EMBL/GenBank/DDBJ databases">
        <authorList>
            <person name="Sun Q."/>
            <person name="Zhou Y."/>
        </authorList>
    </citation>
    <scope>NUCLEOTIDE SEQUENCE</scope>
    <source>
        <strain evidence="5">CGMCC 1.10998</strain>
    </source>
</reference>
<comment type="similarity">
    <text evidence="2">Belongs to the HAD-like hydrolase superfamily. CbbY/CbbZ/Gph/YieH family.</text>
</comment>
<dbReference type="InterPro" id="IPR006439">
    <property type="entry name" value="HAD-SF_hydro_IA"/>
</dbReference>
<sequence>MPRFDLVAFDCDGVLVDSEPITIRVLADLLNELGWKISYEETMHTFVGRSVRDEVAIIEAQIGRPLPSDFLGEFIQRRDRGLHESITPIPGIADAIRHLQDNKIPFCVASGADRAKMHITLGRTGLLPHFDGKMFSGMEVARTKPAPDVYLLAAQTMGVAPARCVVIEDTATGVAAGVAAGMTVFGFAAIADPRLLLAAGATCVFNDMQSLPGLVL</sequence>
<reference evidence="5" key="1">
    <citation type="journal article" date="2014" name="Int. J. Syst. Evol. Microbiol.">
        <title>Complete genome sequence of Corynebacterium casei LMG S-19264T (=DSM 44701T), isolated from a smear-ripened cheese.</title>
        <authorList>
            <consortium name="US DOE Joint Genome Institute (JGI-PGF)"/>
            <person name="Walter F."/>
            <person name="Albersmeier A."/>
            <person name="Kalinowski J."/>
            <person name="Ruckert C."/>
        </authorList>
    </citation>
    <scope>NUCLEOTIDE SEQUENCE</scope>
    <source>
        <strain evidence="5">CGMCC 1.10998</strain>
    </source>
</reference>
<dbReference type="NCBIfam" id="TIGR01509">
    <property type="entry name" value="HAD-SF-IA-v3"/>
    <property type="match status" value="1"/>
</dbReference>
<dbReference type="RefSeq" id="WP_188567616.1">
    <property type="nucleotide sequence ID" value="NZ_BMED01000004.1"/>
</dbReference>
<accession>A0A916XMB9</accession>
<dbReference type="SUPFAM" id="SSF56784">
    <property type="entry name" value="HAD-like"/>
    <property type="match status" value="1"/>
</dbReference>
<comment type="caution">
    <text evidence="5">The sequence shown here is derived from an EMBL/GenBank/DDBJ whole genome shotgun (WGS) entry which is preliminary data.</text>
</comment>
<dbReference type="SFLD" id="SFLDG01129">
    <property type="entry name" value="C1.5:_HAD__Beta-PGM__Phosphata"/>
    <property type="match status" value="1"/>
</dbReference>
<dbReference type="SFLD" id="SFLDS00003">
    <property type="entry name" value="Haloacid_Dehalogenase"/>
    <property type="match status" value="1"/>
</dbReference>
<keyword evidence="3" id="KW-0479">Metal-binding</keyword>
<evidence type="ECO:0000313" key="6">
    <source>
        <dbReference type="Proteomes" id="UP000637423"/>
    </source>
</evidence>
<name>A0A916XMB9_9BURK</name>
<organism evidence="5 6">
    <name type="scientific">Undibacterium terreum</name>
    <dbReference type="NCBI Taxonomy" id="1224302"/>
    <lineage>
        <taxon>Bacteria</taxon>
        <taxon>Pseudomonadati</taxon>
        <taxon>Pseudomonadota</taxon>
        <taxon>Betaproteobacteria</taxon>
        <taxon>Burkholderiales</taxon>
        <taxon>Oxalobacteraceae</taxon>
        <taxon>Undibacterium</taxon>
    </lineage>
</organism>
<dbReference type="PANTHER" id="PTHR46193">
    <property type="entry name" value="6-PHOSPHOGLUCONATE PHOSPHATASE"/>
    <property type="match status" value="1"/>
</dbReference>
<dbReference type="GO" id="GO:0046872">
    <property type="term" value="F:metal ion binding"/>
    <property type="evidence" value="ECO:0007669"/>
    <property type="project" value="UniProtKB-KW"/>
</dbReference>
<dbReference type="AlphaFoldDB" id="A0A916XMB9"/>
<dbReference type="PANTHER" id="PTHR46193:SF10">
    <property type="entry name" value="6-PHOSPHOGLUCONATE PHOSPHATASE"/>
    <property type="match status" value="1"/>
</dbReference>
<comment type="cofactor">
    <cofactor evidence="1">
        <name>Mg(2+)</name>
        <dbReference type="ChEBI" id="CHEBI:18420"/>
    </cofactor>
</comment>
<evidence type="ECO:0000256" key="3">
    <source>
        <dbReference type="ARBA" id="ARBA00022723"/>
    </source>
</evidence>
<evidence type="ECO:0000256" key="1">
    <source>
        <dbReference type="ARBA" id="ARBA00001946"/>
    </source>
</evidence>
<evidence type="ECO:0000256" key="4">
    <source>
        <dbReference type="ARBA" id="ARBA00022842"/>
    </source>
</evidence>
<evidence type="ECO:0000313" key="5">
    <source>
        <dbReference type="EMBL" id="GGC86279.1"/>
    </source>
</evidence>
<dbReference type="InterPro" id="IPR051600">
    <property type="entry name" value="Beta-PGM-like"/>
</dbReference>
<dbReference type="Gene3D" id="1.10.150.240">
    <property type="entry name" value="Putative phosphatase, domain 2"/>
    <property type="match status" value="1"/>
</dbReference>